<gene>
    <name evidence="1" type="ORF">EV696_1247</name>
</gene>
<comment type="caution">
    <text evidence="1">The sequence shown here is derived from an EMBL/GenBank/DDBJ whole genome shotgun (WGS) entry which is preliminary data.</text>
</comment>
<dbReference type="InterPro" id="IPR008554">
    <property type="entry name" value="Glutaredoxin-like"/>
</dbReference>
<dbReference type="RefSeq" id="WP_133593159.1">
    <property type="nucleotide sequence ID" value="NZ_CP037953.1"/>
</dbReference>
<dbReference type="Gene3D" id="3.40.30.10">
    <property type="entry name" value="Glutaredoxin"/>
    <property type="match status" value="1"/>
</dbReference>
<organism evidence="1 2">
    <name type="scientific">Permianibacter aggregans</name>
    <dbReference type="NCBI Taxonomy" id="1510150"/>
    <lineage>
        <taxon>Bacteria</taxon>
        <taxon>Pseudomonadati</taxon>
        <taxon>Pseudomonadota</taxon>
        <taxon>Gammaproteobacteria</taxon>
        <taxon>Pseudomonadales</taxon>
        <taxon>Pseudomonadaceae</taxon>
        <taxon>Permianibacter</taxon>
    </lineage>
</organism>
<dbReference type="SUPFAM" id="SSF52833">
    <property type="entry name" value="Thioredoxin-like"/>
    <property type="match status" value="1"/>
</dbReference>
<proteinExistence type="predicted"/>
<dbReference type="Proteomes" id="UP000295375">
    <property type="component" value="Unassembled WGS sequence"/>
</dbReference>
<name>A0A4R6UHR9_9GAMM</name>
<dbReference type="AlphaFoldDB" id="A0A4R6UHR9"/>
<protein>
    <submittedName>
        <fullName evidence="1">Glutaredoxin-like protein DUF836</fullName>
    </submittedName>
</protein>
<evidence type="ECO:0000313" key="2">
    <source>
        <dbReference type="Proteomes" id="UP000295375"/>
    </source>
</evidence>
<sequence>MRTIQLLGTEGCHLCEEAWWLLAPLSDPCQWRIEQLDISEQDDVEQLIERYGLRLPVLRYQQHELDWPFTVEQVQQWLTSVDAAVRRR</sequence>
<keyword evidence="2" id="KW-1185">Reference proteome</keyword>
<dbReference type="Pfam" id="PF05768">
    <property type="entry name" value="Glrx-like"/>
    <property type="match status" value="1"/>
</dbReference>
<reference evidence="1 2" key="1">
    <citation type="submission" date="2019-03" db="EMBL/GenBank/DDBJ databases">
        <title>Genomic Encyclopedia of Type Strains, Phase IV (KMG-IV): sequencing the most valuable type-strain genomes for metagenomic binning, comparative biology and taxonomic classification.</title>
        <authorList>
            <person name="Goeker M."/>
        </authorList>
    </citation>
    <scope>NUCLEOTIDE SEQUENCE [LARGE SCALE GENOMIC DNA]</scope>
    <source>
        <strain evidence="1 2">DSM 103792</strain>
    </source>
</reference>
<evidence type="ECO:0000313" key="1">
    <source>
        <dbReference type="EMBL" id="TDQ44525.1"/>
    </source>
</evidence>
<accession>A0A4R6UHR9</accession>
<dbReference type="EMBL" id="SNYM01000024">
    <property type="protein sequence ID" value="TDQ44525.1"/>
    <property type="molecule type" value="Genomic_DNA"/>
</dbReference>
<dbReference type="InterPro" id="IPR036249">
    <property type="entry name" value="Thioredoxin-like_sf"/>
</dbReference>
<dbReference type="OrthoDB" id="8537427at2"/>